<feature type="region of interest" description="Disordered" evidence="1">
    <location>
        <begin position="81"/>
        <end position="100"/>
    </location>
</feature>
<dbReference type="RefSeq" id="XP_001212016.1">
    <property type="nucleotide sequence ID" value="XM_001212016.1"/>
</dbReference>
<protein>
    <recommendedName>
        <fullName evidence="4">AMP-binding enzyme C-terminal domain-containing protein</fullName>
    </recommendedName>
</protein>
<organism evidence="2 3">
    <name type="scientific">Aspergillus terreus (strain NIH 2624 / FGSC A1156)</name>
    <dbReference type="NCBI Taxonomy" id="341663"/>
    <lineage>
        <taxon>Eukaryota</taxon>
        <taxon>Fungi</taxon>
        <taxon>Dikarya</taxon>
        <taxon>Ascomycota</taxon>
        <taxon>Pezizomycotina</taxon>
        <taxon>Eurotiomycetes</taxon>
        <taxon>Eurotiomycetidae</taxon>
        <taxon>Eurotiales</taxon>
        <taxon>Aspergillaceae</taxon>
        <taxon>Aspergillus</taxon>
        <taxon>Aspergillus subgen. Circumdati</taxon>
    </lineage>
</organism>
<gene>
    <name evidence="2" type="ORF">ATEG_02838</name>
</gene>
<sequence length="100" mass="11417">MASFRYATKIGRLIDHLAVEDVALIGVERDRTEALPSRKTEWLSGKVAYHKKLRGGVHFIDQTPKSATGKFLRRVLKEQAKKEATSKAKLKHDTWNGYEH</sequence>
<dbReference type="STRING" id="341663.Q0CTZ6"/>
<dbReference type="Gene3D" id="3.30.300.30">
    <property type="match status" value="1"/>
</dbReference>
<name>Q0CTZ6_ASPTN</name>
<dbReference type="OrthoDB" id="1898221at2759"/>
<evidence type="ECO:0000313" key="2">
    <source>
        <dbReference type="EMBL" id="EAU36112.1"/>
    </source>
</evidence>
<dbReference type="SUPFAM" id="SSF56801">
    <property type="entry name" value="Acetyl-CoA synthetase-like"/>
    <property type="match status" value="1"/>
</dbReference>
<accession>Q0CTZ6</accession>
<dbReference type="EMBL" id="CH476597">
    <property type="protein sequence ID" value="EAU36112.1"/>
    <property type="molecule type" value="Genomic_DNA"/>
</dbReference>
<evidence type="ECO:0000256" key="1">
    <source>
        <dbReference type="SAM" id="MobiDB-lite"/>
    </source>
</evidence>
<dbReference type="InterPro" id="IPR045851">
    <property type="entry name" value="AMP-bd_C_sf"/>
</dbReference>
<evidence type="ECO:0000313" key="3">
    <source>
        <dbReference type="Proteomes" id="UP000007963"/>
    </source>
</evidence>
<evidence type="ECO:0008006" key="4">
    <source>
        <dbReference type="Google" id="ProtNLM"/>
    </source>
</evidence>
<dbReference type="Proteomes" id="UP000007963">
    <property type="component" value="Unassembled WGS sequence"/>
</dbReference>
<proteinExistence type="predicted"/>
<dbReference type="GeneID" id="4317705"/>
<dbReference type="AlphaFoldDB" id="Q0CTZ6"/>
<dbReference type="HOGENOM" id="CLU_000022_17_6_1"/>
<dbReference type="VEuPathDB" id="FungiDB:ATEG_02838"/>
<reference evidence="3" key="1">
    <citation type="submission" date="2005-09" db="EMBL/GenBank/DDBJ databases">
        <title>Annotation of the Aspergillus terreus NIH2624 genome.</title>
        <authorList>
            <person name="Birren B.W."/>
            <person name="Lander E.S."/>
            <person name="Galagan J.E."/>
            <person name="Nusbaum C."/>
            <person name="Devon K."/>
            <person name="Henn M."/>
            <person name="Ma L.-J."/>
            <person name="Jaffe D.B."/>
            <person name="Butler J."/>
            <person name="Alvarez P."/>
            <person name="Gnerre S."/>
            <person name="Grabherr M."/>
            <person name="Kleber M."/>
            <person name="Mauceli E.W."/>
            <person name="Brockman W."/>
            <person name="Rounsley S."/>
            <person name="Young S.K."/>
            <person name="LaButti K."/>
            <person name="Pushparaj V."/>
            <person name="DeCaprio D."/>
            <person name="Crawford M."/>
            <person name="Koehrsen M."/>
            <person name="Engels R."/>
            <person name="Montgomery P."/>
            <person name="Pearson M."/>
            <person name="Howarth C."/>
            <person name="Larson L."/>
            <person name="Luoma S."/>
            <person name="White J."/>
            <person name="Alvarado L."/>
            <person name="Kodira C.D."/>
            <person name="Zeng Q."/>
            <person name="Oleary S."/>
            <person name="Yandava C."/>
            <person name="Denning D.W."/>
            <person name="Nierman W.C."/>
            <person name="Milne T."/>
            <person name="Madden K."/>
        </authorList>
    </citation>
    <scope>NUCLEOTIDE SEQUENCE [LARGE SCALE GENOMIC DNA]</scope>
    <source>
        <strain evidence="3">NIH 2624 / FGSC A1156</strain>
    </source>
</reference>